<dbReference type="Pfam" id="PF20160">
    <property type="entry name" value="C-JID"/>
    <property type="match status" value="1"/>
</dbReference>
<sequence length="358" mass="41678">MPMVRFRCSYGGRIIPGSHEKSSHYIGGVTRVVFIERVSSLSDFRTLLFKALFPGTLIDGCCLSIKYLLPGKDPDRLISVTTDQDLHEMYQANSKLQLFLFLLDEDGDEYDLEWNECVSDTGMEDDMEYDMEDDMKEYEQKELERGQKEEKLNDFQGFNNIAYAMLEAFVHQGITKARETFQIVSPGSNIPKWFRHRRVGDSLTVPLPSHSNNNRFIGFALCAVFVLHEHHRVDELNIYQFKTFNATHHLVCCLKLNGRKLEVRGRQPAFRFSEEFCQIESDHLWLFYVSCDKYFGREWQNSRSKIEFLFQTRGPGLKVKKCGVHFIYGQDVGGLNLTMTQPSRWIAPHEHLIDFQKI</sequence>
<evidence type="ECO:0000256" key="2">
    <source>
        <dbReference type="ARBA" id="ARBA00022737"/>
    </source>
</evidence>
<dbReference type="SMART" id="SM00666">
    <property type="entry name" value="PB1"/>
    <property type="match status" value="1"/>
</dbReference>
<proteinExistence type="predicted"/>
<dbReference type="PANTHER" id="PTHR31066">
    <property type="entry name" value="OS05G0427100 PROTEIN-RELATED"/>
    <property type="match status" value="1"/>
</dbReference>
<dbReference type="EMBL" id="JBEDUW010000005">
    <property type="protein sequence ID" value="KAK9928461.1"/>
    <property type="molecule type" value="Genomic_DNA"/>
</dbReference>
<keyword evidence="5" id="KW-1185">Reference proteome</keyword>
<accession>A0AAW1WWW9</accession>
<dbReference type="PANTHER" id="PTHR31066:SF27">
    <property type="entry name" value="EXPRESSED PROTEIN"/>
    <property type="match status" value="1"/>
</dbReference>
<dbReference type="SUPFAM" id="SSF54277">
    <property type="entry name" value="CAD &amp; PB1 domains"/>
    <property type="match status" value="1"/>
</dbReference>
<dbReference type="InterPro" id="IPR000270">
    <property type="entry name" value="PB1_dom"/>
</dbReference>
<organism evidence="4 5">
    <name type="scientific">Rubus argutus</name>
    <name type="common">Southern blackberry</name>
    <dbReference type="NCBI Taxonomy" id="59490"/>
    <lineage>
        <taxon>Eukaryota</taxon>
        <taxon>Viridiplantae</taxon>
        <taxon>Streptophyta</taxon>
        <taxon>Embryophyta</taxon>
        <taxon>Tracheophyta</taxon>
        <taxon>Spermatophyta</taxon>
        <taxon>Magnoliopsida</taxon>
        <taxon>eudicotyledons</taxon>
        <taxon>Gunneridae</taxon>
        <taxon>Pentapetalae</taxon>
        <taxon>rosids</taxon>
        <taxon>fabids</taxon>
        <taxon>Rosales</taxon>
        <taxon>Rosaceae</taxon>
        <taxon>Rosoideae</taxon>
        <taxon>Rosoideae incertae sedis</taxon>
        <taxon>Rubus</taxon>
    </lineage>
</organism>
<evidence type="ECO:0000313" key="4">
    <source>
        <dbReference type="EMBL" id="KAK9928461.1"/>
    </source>
</evidence>
<feature type="domain" description="PB1" evidence="3">
    <location>
        <begin position="18"/>
        <end position="103"/>
    </location>
</feature>
<name>A0AAW1WWW9_RUBAR</name>
<gene>
    <name evidence="4" type="ORF">M0R45_025595</name>
</gene>
<protein>
    <recommendedName>
        <fullName evidence="3">PB1 domain-containing protein</fullName>
    </recommendedName>
</protein>
<dbReference type="AlphaFoldDB" id="A0AAW1WWW9"/>
<keyword evidence="1" id="KW-0433">Leucine-rich repeat</keyword>
<dbReference type="InterPro" id="IPR053198">
    <property type="entry name" value="Gynoecium_Dev_Regulator"/>
</dbReference>
<evidence type="ECO:0000313" key="5">
    <source>
        <dbReference type="Proteomes" id="UP001457282"/>
    </source>
</evidence>
<evidence type="ECO:0000259" key="3">
    <source>
        <dbReference type="SMART" id="SM00666"/>
    </source>
</evidence>
<dbReference type="Proteomes" id="UP001457282">
    <property type="component" value="Unassembled WGS sequence"/>
</dbReference>
<keyword evidence="2" id="KW-0677">Repeat</keyword>
<reference evidence="4 5" key="1">
    <citation type="journal article" date="2023" name="G3 (Bethesda)">
        <title>A chromosome-length genome assembly and annotation of blackberry (Rubus argutus, cv. 'Hillquist').</title>
        <authorList>
            <person name="Bruna T."/>
            <person name="Aryal R."/>
            <person name="Dudchenko O."/>
            <person name="Sargent D.J."/>
            <person name="Mead D."/>
            <person name="Buti M."/>
            <person name="Cavallini A."/>
            <person name="Hytonen T."/>
            <person name="Andres J."/>
            <person name="Pham M."/>
            <person name="Weisz D."/>
            <person name="Mascagni F."/>
            <person name="Usai G."/>
            <person name="Natali L."/>
            <person name="Bassil N."/>
            <person name="Fernandez G.E."/>
            <person name="Lomsadze A."/>
            <person name="Armour M."/>
            <person name="Olukolu B."/>
            <person name="Poorten T."/>
            <person name="Britton C."/>
            <person name="Davik J."/>
            <person name="Ashrafi H."/>
            <person name="Aiden E.L."/>
            <person name="Borodovsky M."/>
            <person name="Worthington M."/>
        </authorList>
    </citation>
    <scope>NUCLEOTIDE SEQUENCE [LARGE SCALE GENOMIC DNA]</scope>
    <source>
        <strain evidence="4">PI 553951</strain>
    </source>
</reference>
<comment type="caution">
    <text evidence="4">The sequence shown here is derived from an EMBL/GenBank/DDBJ whole genome shotgun (WGS) entry which is preliminary data.</text>
</comment>
<evidence type="ECO:0000256" key="1">
    <source>
        <dbReference type="ARBA" id="ARBA00022614"/>
    </source>
</evidence>
<dbReference type="InterPro" id="IPR045344">
    <property type="entry name" value="C-JID"/>
</dbReference>
<dbReference type="Pfam" id="PF00564">
    <property type="entry name" value="PB1"/>
    <property type="match status" value="1"/>
</dbReference>